<feature type="transmembrane region" description="Helical" evidence="1">
    <location>
        <begin position="189"/>
        <end position="207"/>
    </location>
</feature>
<protein>
    <submittedName>
        <fullName evidence="3">DMT family transporter</fullName>
    </submittedName>
</protein>
<feature type="transmembrane region" description="Helical" evidence="1">
    <location>
        <begin position="103"/>
        <end position="120"/>
    </location>
</feature>
<name>A0ABT0LAY7_9GAMM</name>
<keyword evidence="4" id="KW-1185">Reference proteome</keyword>
<dbReference type="Proteomes" id="UP001203423">
    <property type="component" value="Unassembled WGS sequence"/>
</dbReference>
<dbReference type="Pfam" id="PF00892">
    <property type="entry name" value="EamA"/>
    <property type="match status" value="2"/>
</dbReference>
<reference evidence="3 4" key="1">
    <citation type="submission" date="2022-01" db="EMBL/GenBank/DDBJ databases">
        <title>Whole genome-based taxonomy of the Shewanellaceae.</title>
        <authorList>
            <person name="Martin-Rodriguez A.J."/>
        </authorList>
    </citation>
    <scope>NUCLEOTIDE SEQUENCE [LARGE SCALE GENOMIC DNA]</scope>
    <source>
        <strain evidence="3 4">DSM 17177</strain>
    </source>
</reference>
<dbReference type="InterPro" id="IPR000620">
    <property type="entry name" value="EamA_dom"/>
</dbReference>
<comment type="caution">
    <text evidence="3">The sequence shown here is derived from an EMBL/GenBank/DDBJ whole genome shotgun (WGS) entry which is preliminary data.</text>
</comment>
<evidence type="ECO:0000313" key="3">
    <source>
        <dbReference type="EMBL" id="MCL1124856.1"/>
    </source>
</evidence>
<dbReference type="PANTHER" id="PTHR22911:SF134">
    <property type="entry name" value="DMT FAMILY TRANSPORTER"/>
    <property type="match status" value="1"/>
</dbReference>
<dbReference type="EMBL" id="JAKIKS010000032">
    <property type="protein sequence ID" value="MCL1124856.1"/>
    <property type="molecule type" value="Genomic_DNA"/>
</dbReference>
<sequence length="318" mass="36021">MDLRYFRLGLFFASIAVLFWGILPIALKLSVSFIDPVTLTWFRFFVALVISLFVQYFSGKLAEFTQLNRKDWCILSMTAIFSICNYVSIVYALEYLSPGEAQLNFQTAPFFLALGGVMLFKEKLKPIQIACFVTLALGMIMFFYQHLDFSKDNNTSILFGILIVQFSALSWSCFALMQKFMSKKLSPNNTLLFIYGFGIFALLPFTSMYSFTAMTLTDWYIAIFCAFNTLIAYGCFAQAMRYWPASQVGSMVALTPIFSFLATWGVVEMAWWPDVFQSDELDIIALLGIALVVSSVLAMQLLVRFFSARLSSVPISES</sequence>
<feature type="transmembrane region" description="Helical" evidence="1">
    <location>
        <begin position="39"/>
        <end position="59"/>
    </location>
</feature>
<evidence type="ECO:0000313" key="4">
    <source>
        <dbReference type="Proteomes" id="UP001203423"/>
    </source>
</evidence>
<dbReference type="RefSeq" id="WP_248940133.1">
    <property type="nucleotide sequence ID" value="NZ_JAKIKS010000032.1"/>
</dbReference>
<dbReference type="Gene3D" id="1.10.3730.20">
    <property type="match status" value="1"/>
</dbReference>
<feature type="transmembrane region" description="Helical" evidence="1">
    <location>
        <begin position="71"/>
        <end position="91"/>
    </location>
</feature>
<feature type="domain" description="EamA" evidence="2">
    <location>
        <begin position="159"/>
        <end position="266"/>
    </location>
</feature>
<proteinExistence type="predicted"/>
<feature type="transmembrane region" description="Helical" evidence="1">
    <location>
        <begin position="248"/>
        <end position="271"/>
    </location>
</feature>
<accession>A0ABT0LAY7</accession>
<evidence type="ECO:0000259" key="2">
    <source>
        <dbReference type="Pfam" id="PF00892"/>
    </source>
</evidence>
<dbReference type="SUPFAM" id="SSF103481">
    <property type="entry name" value="Multidrug resistance efflux transporter EmrE"/>
    <property type="match status" value="2"/>
</dbReference>
<keyword evidence="1" id="KW-0812">Transmembrane</keyword>
<feature type="transmembrane region" description="Helical" evidence="1">
    <location>
        <begin position="283"/>
        <end position="303"/>
    </location>
</feature>
<feature type="transmembrane region" description="Helical" evidence="1">
    <location>
        <begin position="127"/>
        <end position="145"/>
    </location>
</feature>
<feature type="transmembrane region" description="Helical" evidence="1">
    <location>
        <begin position="157"/>
        <end position="177"/>
    </location>
</feature>
<dbReference type="PANTHER" id="PTHR22911">
    <property type="entry name" value="ACYL-MALONYL CONDENSING ENZYME-RELATED"/>
    <property type="match status" value="1"/>
</dbReference>
<keyword evidence="1" id="KW-0472">Membrane</keyword>
<feature type="domain" description="EamA" evidence="2">
    <location>
        <begin position="8"/>
        <end position="143"/>
    </location>
</feature>
<gene>
    <name evidence="3" type="ORF">L2764_10315</name>
</gene>
<dbReference type="InterPro" id="IPR037185">
    <property type="entry name" value="EmrE-like"/>
</dbReference>
<feature type="transmembrane region" description="Helical" evidence="1">
    <location>
        <begin position="219"/>
        <end position="236"/>
    </location>
</feature>
<organism evidence="3 4">
    <name type="scientific">Shewanella surugensis</name>
    <dbReference type="NCBI Taxonomy" id="212020"/>
    <lineage>
        <taxon>Bacteria</taxon>
        <taxon>Pseudomonadati</taxon>
        <taxon>Pseudomonadota</taxon>
        <taxon>Gammaproteobacteria</taxon>
        <taxon>Alteromonadales</taxon>
        <taxon>Shewanellaceae</taxon>
        <taxon>Shewanella</taxon>
    </lineage>
</organism>
<evidence type="ECO:0000256" key="1">
    <source>
        <dbReference type="SAM" id="Phobius"/>
    </source>
</evidence>
<feature type="transmembrane region" description="Helical" evidence="1">
    <location>
        <begin position="7"/>
        <end position="27"/>
    </location>
</feature>
<keyword evidence="1" id="KW-1133">Transmembrane helix</keyword>